<dbReference type="RefSeq" id="WP_284330476.1">
    <property type="nucleotide sequence ID" value="NZ_BSOA01000003.1"/>
</dbReference>
<reference evidence="3" key="1">
    <citation type="journal article" date="2019" name="Int. J. Syst. Evol. Microbiol.">
        <title>The Global Catalogue of Microorganisms (GCM) 10K type strain sequencing project: providing services to taxonomists for standard genome sequencing and annotation.</title>
        <authorList>
            <consortium name="The Broad Institute Genomics Platform"/>
            <consortium name="The Broad Institute Genome Sequencing Center for Infectious Disease"/>
            <person name="Wu L."/>
            <person name="Ma J."/>
        </authorList>
    </citation>
    <scope>NUCLEOTIDE SEQUENCE [LARGE SCALE GENOMIC DNA]</scope>
    <source>
        <strain evidence="3">NBRC 111981</strain>
    </source>
</reference>
<proteinExistence type="predicted"/>
<dbReference type="EMBL" id="BSOA01000003">
    <property type="protein sequence ID" value="GLQ87047.1"/>
    <property type="molecule type" value="Genomic_DNA"/>
</dbReference>
<feature type="domain" description="DUF7931" evidence="1">
    <location>
        <begin position="22"/>
        <end position="171"/>
    </location>
</feature>
<dbReference type="InterPro" id="IPR057691">
    <property type="entry name" value="DUF7931"/>
</dbReference>
<evidence type="ECO:0000313" key="3">
    <source>
        <dbReference type="Proteomes" id="UP001156627"/>
    </source>
</evidence>
<comment type="caution">
    <text evidence="2">The sequence shown here is derived from an EMBL/GenBank/DDBJ whole genome shotgun (WGS) entry which is preliminary data.</text>
</comment>
<sequence>MNTLSPLPAVPDDGAFAVSGPEAVTAMRLQLLVATRYKLAFHLPILPSSILSSSDELAELRRIAIAGRGAEIRIVLADPAAAMRAGHRLLDLAQRLPSALQIRALAEEDQGAQTDASSWLLNDTGGYLFLPDAERWEGRAALKDGPGQAPLLLQFEQIWQRALPATQLQALGL</sequence>
<protein>
    <recommendedName>
        <fullName evidence="1">DUF7931 domain-containing protein</fullName>
    </recommendedName>
</protein>
<gene>
    <name evidence="2" type="ORF">GCM10007898_06130</name>
</gene>
<dbReference type="Proteomes" id="UP001156627">
    <property type="component" value="Unassembled WGS sequence"/>
</dbReference>
<accession>A0ABQ5X7B2</accession>
<keyword evidence="3" id="KW-1185">Reference proteome</keyword>
<organism evidence="2 3">
    <name type="scientific">Dyella flagellata</name>
    <dbReference type="NCBI Taxonomy" id="1867833"/>
    <lineage>
        <taxon>Bacteria</taxon>
        <taxon>Pseudomonadati</taxon>
        <taxon>Pseudomonadota</taxon>
        <taxon>Gammaproteobacteria</taxon>
        <taxon>Lysobacterales</taxon>
        <taxon>Rhodanobacteraceae</taxon>
        <taxon>Dyella</taxon>
    </lineage>
</organism>
<name>A0ABQ5X7B2_9GAMM</name>
<dbReference type="Pfam" id="PF25559">
    <property type="entry name" value="DUF7931"/>
    <property type="match status" value="1"/>
</dbReference>
<evidence type="ECO:0000259" key="1">
    <source>
        <dbReference type="Pfam" id="PF25559"/>
    </source>
</evidence>
<evidence type="ECO:0000313" key="2">
    <source>
        <dbReference type="EMBL" id="GLQ87047.1"/>
    </source>
</evidence>